<gene>
    <name evidence="1" type="ORF">M9Y10_000493</name>
</gene>
<dbReference type="EMBL" id="JAPFFF010000001">
    <property type="protein sequence ID" value="KAK8898216.1"/>
    <property type="molecule type" value="Genomic_DNA"/>
</dbReference>
<dbReference type="Proteomes" id="UP001470230">
    <property type="component" value="Unassembled WGS sequence"/>
</dbReference>
<organism evidence="1 2">
    <name type="scientific">Tritrichomonas musculus</name>
    <dbReference type="NCBI Taxonomy" id="1915356"/>
    <lineage>
        <taxon>Eukaryota</taxon>
        <taxon>Metamonada</taxon>
        <taxon>Parabasalia</taxon>
        <taxon>Tritrichomonadida</taxon>
        <taxon>Tritrichomonadidae</taxon>
        <taxon>Tritrichomonas</taxon>
    </lineage>
</organism>
<accession>A0ABR2L5F1</accession>
<reference evidence="1 2" key="1">
    <citation type="submission" date="2024-04" db="EMBL/GenBank/DDBJ databases">
        <title>Tritrichomonas musculus Genome.</title>
        <authorList>
            <person name="Alves-Ferreira E."/>
            <person name="Grigg M."/>
            <person name="Lorenzi H."/>
            <person name="Galac M."/>
        </authorList>
    </citation>
    <scope>NUCLEOTIDE SEQUENCE [LARGE SCALE GENOMIC DNA]</scope>
    <source>
        <strain evidence="1 2">EAF2021</strain>
    </source>
</reference>
<name>A0ABR2L5F1_9EUKA</name>
<comment type="caution">
    <text evidence="1">The sequence shown here is derived from an EMBL/GenBank/DDBJ whole genome shotgun (WGS) entry which is preliminary data.</text>
</comment>
<sequence>MFLQLFSSLIAGSKEININYCSTSYSSYPEEYCALGATYDLLGDSISTKYINCTNGLSIYCGSIEYRKTSVSQTFAFHEVLSFSGKYIIAFSSYLNMSNNIHFVMCNIINNTMVDNNNLYVRPTIIFYQIRNCIINNFTFIRNDFGKFGMIASVDYETRNIIFINCVASFCPIQAWKAYHITTIDCIIDDKDFETIDLNLHNMVDCKNAFPTENFSDSLDFTQSFAFSDGIYSFLRFYSFTFYWSNQFFHSIEYIHSII</sequence>
<protein>
    <submittedName>
        <fullName evidence="1">Uncharacterized protein</fullName>
    </submittedName>
</protein>
<keyword evidence="2" id="KW-1185">Reference proteome</keyword>
<evidence type="ECO:0000313" key="2">
    <source>
        <dbReference type="Proteomes" id="UP001470230"/>
    </source>
</evidence>
<proteinExistence type="predicted"/>
<evidence type="ECO:0000313" key="1">
    <source>
        <dbReference type="EMBL" id="KAK8898216.1"/>
    </source>
</evidence>